<protein>
    <submittedName>
        <fullName evidence="3">Heparin lyase I family protein</fullName>
    </submittedName>
</protein>
<dbReference type="Pfam" id="PF16841">
    <property type="entry name" value="CBM60"/>
    <property type="match status" value="1"/>
</dbReference>
<evidence type="ECO:0000256" key="1">
    <source>
        <dbReference type="SAM" id="MobiDB-lite"/>
    </source>
</evidence>
<keyword evidence="3" id="KW-0456">Lyase</keyword>
<dbReference type="Pfam" id="PF14099">
    <property type="entry name" value="Polysacc_lyase"/>
    <property type="match status" value="1"/>
</dbReference>
<keyword evidence="4" id="KW-1185">Reference proteome</keyword>
<evidence type="ECO:0000259" key="2">
    <source>
        <dbReference type="Pfam" id="PF16841"/>
    </source>
</evidence>
<dbReference type="InterPro" id="IPR025975">
    <property type="entry name" value="Polysacc_lyase"/>
</dbReference>
<dbReference type="Proteomes" id="UP001055159">
    <property type="component" value="Chromosome"/>
</dbReference>
<dbReference type="RefSeq" id="WP_239735492.1">
    <property type="nucleotide sequence ID" value="NZ_CP092427.2"/>
</dbReference>
<dbReference type="Gene3D" id="2.60.60.40">
    <property type="match status" value="1"/>
</dbReference>
<feature type="region of interest" description="Disordered" evidence="1">
    <location>
        <begin position="187"/>
        <end position="210"/>
    </location>
</feature>
<evidence type="ECO:0000313" key="4">
    <source>
        <dbReference type="Proteomes" id="UP001055159"/>
    </source>
</evidence>
<dbReference type="GO" id="GO:0016829">
    <property type="term" value="F:lyase activity"/>
    <property type="evidence" value="ECO:0007669"/>
    <property type="project" value="UniProtKB-KW"/>
</dbReference>
<proteinExistence type="predicted"/>
<organism evidence="3 4">
    <name type="scientific">Mycolicibacterium rufum</name>
    <dbReference type="NCBI Taxonomy" id="318424"/>
    <lineage>
        <taxon>Bacteria</taxon>
        <taxon>Bacillati</taxon>
        <taxon>Actinomycetota</taxon>
        <taxon>Actinomycetes</taxon>
        <taxon>Mycobacteriales</taxon>
        <taxon>Mycobacteriaceae</taxon>
        <taxon>Mycolicibacterium</taxon>
    </lineage>
</organism>
<dbReference type="Gene3D" id="2.60.120.200">
    <property type="match status" value="1"/>
</dbReference>
<evidence type="ECO:0000313" key="3">
    <source>
        <dbReference type="EMBL" id="ULP36324.1"/>
    </source>
</evidence>
<dbReference type="EMBL" id="CP092427">
    <property type="protein sequence ID" value="ULP36324.1"/>
    <property type="molecule type" value="Genomic_DNA"/>
</dbReference>
<feature type="domain" description="Carbohydrate binding module xylan-binding" evidence="2">
    <location>
        <begin position="43"/>
        <end position="126"/>
    </location>
</feature>
<sequence length="374" mass="39756">MSLSPAGAGEPVRDPTASRGSIIEIHSAAVASKTVVTPASQRLIIRAKGEPCDGAPVIDVAVDGHSVGTRSVSTSWTDYPLAAEIPTGSHTIAVTFADPLSSGSCTRSLSLDSVRIVPSGNIKAAPPVLGGAALFVGDYSTGDFSQWDVVQNRFYNSSGAGYTPTYAAAVVDDPVKGKAARFEVRDGDYPGFPSGDRSEVQGTTALSGGTEGQTRWYSFAVKFDPDFPQNHASLGWGVTNQWHCNCGGSPPVGWDVNEKNGQWSLIVHKQSAPNVVIDRVDIYDTPLQVGSWHDVTMEIRYSASDSDGYIRLWMNGVRQTFLDGSDTYTTRTMVPGTSGIYYKEGYYRQRGIAPTGVVYHAGFRAAASEGGLVG</sequence>
<dbReference type="InterPro" id="IPR031768">
    <property type="entry name" value="CBM60_xylan-bd"/>
</dbReference>
<accession>A0ABY3UC74</accession>
<feature type="compositionally biased region" description="Polar residues" evidence="1">
    <location>
        <begin position="200"/>
        <end position="210"/>
    </location>
</feature>
<reference evidence="3" key="1">
    <citation type="submission" date="2022-08" db="EMBL/GenBank/DDBJ databases">
        <title>Whole genome sequencing of non-tuberculosis mycobacteria type-strains.</title>
        <authorList>
            <person name="Igarashi Y."/>
            <person name="Osugi A."/>
            <person name="Mitarai S."/>
        </authorList>
    </citation>
    <scope>NUCLEOTIDE SEQUENCE</scope>
    <source>
        <strain evidence="3">JCM 16372</strain>
    </source>
</reference>
<gene>
    <name evidence="3" type="ORF">MJO55_24435</name>
</gene>
<name>A0ABY3UC74_9MYCO</name>